<protein>
    <submittedName>
        <fullName evidence="2">Uncharacterized protein</fullName>
    </submittedName>
</protein>
<accession>A0A074WG16</accession>
<dbReference type="RefSeq" id="XP_013426157.1">
    <property type="nucleotide sequence ID" value="XM_013570703.1"/>
</dbReference>
<reference evidence="2 3" key="1">
    <citation type="journal article" date="2014" name="BMC Genomics">
        <title>Genome sequencing of four Aureobasidium pullulans varieties: biotechnological potential, stress tolerance, and description of new species.</title>
        <authorList>
            <person name="Gostin Ar C."/>
            <person name="Ohm R.A."/>
            <person name="Kogej T."/>
            <person name="Sonjak S."/>
            <person name="Turk M."/>
            <person name="Zajc J."/>
            <person name="Zalar P."/>
            <person name="Grube M."/>
            <person name="Sun H."/>
            <person name="Han J."/>
            <person name="Sharma A."/>
            <person name="Chiniquy J."/>
            <person name="Ngan C.Y."/>
            <person name="Lipzen A."/>
            <person name="Barry K."/>
            <person name="Grigoriev I.V."/>
            <person name="Gunde-Cimerman N."/>
        </authorList>
    </citation>
    <scope>NUCLEOTIDE SEQUENCE [LARGE SCALE GENOMIC DNA]</scope>
    <source>
        <strain evidence="2 3">CBS 147.97</strain>
    </source>
</reference>
<feature type="region of interest" description="Disordered" evidence="1">
    <location>
        <begin position="99"/>
        <end position="120"/>
    </location>
</feature>
<dbReference type="EMBL" id="KL584712">
    <property type="protein sequence ID" value="KEQ71968.1"/>
    <property type="molecule type" value="Genomic_DNA"/>
</dbReference>
<feature type="compositionally biased region" description="Low complexity" evidence="1">
    <location>
        <begin position="99"/>
        <end position="111"/>
    </location>
</feature>
<proteinExistence type="predicted"/>
<sequence>ISSPLERALLRLQTLSKGPSLGHFLKLYLATQDMLHLRLTSRALHEVIELNEMALETIYIHTPVPSGRSQHTDALIRVGSCCRHLVVRIAYPLKACYSPRTSSRSTNPSAPRSRRGSDTISDNLDAYCPYAEPPVAWKFVVQKKPGVIDQDLLEQWCEILKLLPNVETVHITCNGDPAWPGCTDIESALIILRIALERINPEHLHTVCLSPIHAMGIMHLRWAGAGAYGEACASRDPVWSRLKVLKLGILSPYTEGRLSECQERLFGKIFVDYLQSFSQTLVQLELSWLGTAGPNPFVAEDGHRAIHLTRHWNSLTELWLNNVTQNCSISTIKNQAPKLRKLIVAADVPSTGDQKRKQWVDYRSQGLEDHNDENADWTTFQTLRNSAIPEPLFSRRLA</sequence>
<dbReference type="GeneID" id="25411029"/>
<dbReference type="Proteomes" id="UP000027730">
    <property type="component" value="Unassembled WGS sequence"/>
</dbReference>
<feature type="non-terminal residue" evidence="2">
    <location>
        <position position="1"/>
    </location>
</feature>
<dbReference type="OrthoDB" id="66881at2759"/>
<dbReference type="AlphaFoldDB" id="A0A074WG16"/>
<organism evidence="2 3">
    <name type="scientific">Aureobasidium namibiae CBS 147.97</name>
    <dbReference type="NCBI Taxonomy" id="1043004"/>
    <lineage>
        <taxon>Eukaryota</taxon>
        <taxon>Fungi</taxon>
        <taxon>Dikarya</taxon>
        <taxon>Ascomycota</taxon>
        <taxon>Pezizomycotina</taxon>
        <taxon>Dothideomycetes</taxon>
        <taxon>Dothideomycetidae</taxon>
        <taxon>Dothideales</taxon>
        <taxon>Saccotheciaceae</taxon>
        <taxon>Aureobasidium</taxon>
    </lineage>
</organism>
<dbReference type="HOGENOM" id="CLU_694408_0_0_1"/>
<keyword evidence="3" id="KW-1185">Reference proteome</keyword>
<gene>
    <name evidence="2" type="ORF">M436DRAFT_49242</name>
</gene>
<evidence type="ECO:0000313" key="3">
    <source>
        <dbReference type="Proteomes" id="UP000027730"/>
    </source>
</evidence>
<name>A0A074WG16_9PEZI</name>
<evidence type="ECO:0000256" key="1">
    <source>
        <dbReference type="SAM" id="MobiDB-lite"/>
    </source>
</evidence>
<evidence type="ECO:0000313" key="2">
    <source>
        <dbReference type="EMBL" id="KEQ71968.1"/>
    </source>
</evidence>